<keyword evidence="6" id="KW-1133">Transmembrane helix</keyword>
<feature type="transmembrane region" description="Helical" evidence="6">
    <location>
        <begin position="133"/>
        <end position="151"/>
    </location>
</feature>
<dbReference type="AlphaFoldDB" id="A0A075LMW1"/>
<evidence type="ECO:0000259" key="7">
    <source>
        <dbReference type="SMART" id="SM00387"/>
    </source>
</evidence>
<dbReference type="InterPro" id="IPR011712">
    <property type="entry name" value="Sig_transdc_His_kin_sub3_dim/P"/>
</dbReference>
<comment type="catalytic activity">
    <reaction evidence="1">
        <text>ATP + protein L-histidine = ADP + protein N-phospho-L-histidine.</text>
        <dbReference type="EC" id="2.7.13.3"/>
    </reaction>
</comment>
<dbReference type="PANTHER" id="PTHR24421">
    <property type="entry name" value="NITRATE/NITRITE SENSOR PROTEIN NARX-RELATED"/>
    <property type="match status" value="1"/>
</dbReference>
<dbReference type="GO" id="GO:0000155">
    <property type="term" value="F:phosphorelay sensor kinase activity"/>
    <property type="evidence" value="ECO:0007669"/>
    <property type="project" value="InterPro"/>
</dbReference>
<feature type="transmembrane region" description="Helical" evidence="6">
    <location>
        <begin position="64"/>
        <end position="92"/>
    </location>
</feature>
<dbReference type="Proteomes" id="UP000027980">
    <property type="component" value="Chromosome"/>
</dbReference>
<dbReference type="Pfam" id="PF07730">
    <property type="entry name" value="HisKA_3"/>
    <property type="match status" value="1"/>
</dbReference>
<keyword evidence="4 8" id="KW-0418">Kinase</keyword>
<dbReference type="EC" id="2.7.13.3" evidence="2"/>
<evidence type="ECO:0000256" key="2">
    <source>
        <dbReference type="ARBA" id="ARBA00012438"/>
    </source>
</evidence>
<dbReference type="GO" id="GO:0016020">
    <property type="term" value="C:membrane"/>
    <property type="evidence" value="ECO:0007669"/>
    <property type="project" value="InterPro"/>
</dbReference>
<evidence type="ECO:0000256" key="6">
    <source>
        <dbReference type="SAM" id="Phobius"/>
    </source>
</evidence>
<dbReference type="CDD" id="cd16917">
    <property type="entry name" value="HATPase_UhpB-NarQ-NarX-like"/>
    <property type="match status" value="1"/>
</dbReference>
<evidence type="ECO:0000313" key="8">
    <source>
        <dbReference type="EMBL" id="AIF67481.1"/>
    </source>
</evidence>
<dbReference type="Gene3D" id="1.20.5.1930">
    <property type="match status" value="1"/>
</dbReference>
<sequence>MTDKIYPRDQIGSYLVIDVTTIVFLIFIVFRTDATFGLWGKVLFLLLYVIAFYTGLWYRDWRLLAAVLLGLLVLTLFAVFGTIPILLFAFTFADLIGRSKSKTHIAIGMSAIAIMFFMVHWKVGDNLSRQDYMILLPVFIVLLLLPILIYIKEKAKGLQGRLDAAHTQIEKYIQQEERHRIARDLHDTLGQTLTMIKLKSELTSRLIDHNADEAKQEVKDISMMARKALHQVREAVSEMRYISLKSELETSRALMEGINIELNIEKEGELPLLPSVGETMIALTIREAMTNIMKHSKANQCIVRLMAFDNAFSIQIIDNGIGLGDKGPGNGIQSMKERMEVVQGTAEVANGSSGGTSVTLILPIFQTDRGFTAL</sequence>
<evidence type="ECO:0000256" key="3">
    <source>
        <dbReference type="ARBA" id="ARBA00022679"/>
    </source>
</evidence>
<dbReference type="SUPFAM" id="SSF55874">
    <property type="entry name" value="ATPase domain of HSP90 chaperone/DNA topoisomerase II/histidine kinase"/>
    <property type="match status" value="1"/>
</dbReference>
<accession>A0A075LMW1</accession>
<feature type="transmembrane region" description="Helical" evidence="6">
    <location>
        <begin position="12"/>
        <end position="30"/>
    </location>
</feature>
<dbReference type="SMART" id="SM00387">
    <property type="entry name" value="HATPase_c"/>
    <property type="match status" value="1"/>
</dbReference>
<dbReference type="OrthoDB" id="9797605at2"/>
<dbReference type="InterPro" id="IPR036890">
    <property type="entry name" value="HATPase_C_sf"/>
</dbReference>
<gene>
    <name evidence="8" type="ORF">GZ22_13105</name>
</gene>
<feature type="transmembrane region" description="Helical" evidence="6">
    <location>
        <begin position="42"/>
        <end position="58"/>
    </location>
</feature>
<keyword evidence="6" id="KW-0472">Membrane</keyword>
<dbReference type="GO" id="GO:0046983">
    <property type="term" value="F:protein dimerization activity"/>
    <property type="evidence" value="ECO:0007669"/>
    <property type="project" value="InterPro"/>
</dbReference>
<reference evidence="8 9" key="1">
    <citation type="submission" date="2014-07" db="EMBL/GenBank/DDBJ databases">
        <title>Complete genome sequence of a moderately halophilic bacterium Terribacillus aidingensis MP602, isolated from Cryptomeria fortunei in Tianmu mountain in China.</title>
        <authorList>
            <person name="Wang Y."/>
            <person name="Lu P."/>
            <person name="Zhang L."/>
        </authorList>
    </citation>
    <scope>NUCLEOTIDE SEQUENCE [LARGE SCALE GENOMIC DNA]</scope>
    <source>
        <strain evidence="8 9">MP602</strain>
    </source>
</reference>
<organism evidence="8 9">
    <name type="scientific">Terribacillus saccharophilus</name>
    <dbReference type="NCBI Taxonomy" id="361277"/>
    <lineage>
        <taxon>Bacteria</taxon>
        <taxon>Bacillati</taxon>
        <taxon>Bacillota</taxon>
        <taxon>Bacilli</taxon>
        <taxon>Bacillales</taxon>
        <taxon>Bacillaceae</taxon>
        <taxon>Terribacillus</taxon>
    </lineage>
</organism>
<keyword evidence="5" id="KW-0902">Two-component regulatory system</keyword>
<evidence type="ECO:0000256" key="4">
    <source>
        <dbReference type="ARBA" id="ARBA00022777"/>
    </source>
</evidence>
<feature type="domain" description="Histidine kinase/HSP90-like ATPase" evidence="7">
    <location>
        <begin position="276"/>
        <end position="366"/>
    </location>
</feature>
<evidence type="ECO:0000256" key="1">
    <source>
        <dbReference type="ARBA" id="ARBA00000085"/>
    </source>
</evidence>
<dbReference type="HOGENOM" id="CLU_000445_20_8_9"/>
<dbReference type="InterPro" id="IPR050482">
    <property type="entry name" value="Sensor_HK_TwoCompSys"/>
</dbReference>
<dbReference type="RefSeq" id="WP_038563114.1">
    <property type="nucleotide sequence ID" value="NZ_CP008876.1"/>
</dbReference>
<proteinExistence type="predicted"/>
<name>A0A075LMW1_9BACI</name>
<dbReference type="KEGG" id="tap:GZ22_13105"/>
<evidence type="ECO:0000256" key="5">
    <source>
        <dbReference type="ARBA" id="ARBA00023012"/>
    </source>
</evidence>
<feature type="transmembrane region" description="Helical" evidence="6">
    <location>
        <begin position="104"/>
        <end position="121"/>
    </location>
</feature>
<dbReference type="Pfam" id="PF02518">
    <property type="entry name" value="HATPase_c"/>
    <property type="match status" value="1"/>
</dbReference>
<keyword evidence="3" id="KW-0808">Transferase</keyword>
<dbReference type="InterPro" id="IPR003594">
    <property type="entry name" value="HATPase_dom"/>
</dbReference>
<dbReference type="Gene3D" id="3.30.565.10">
    <property type="entry name" value="Histidine kinase-like ATPase, C-terminal domain"/>
    <property type="match status" value="1"/>
</dbReference>
<keyword evidence="6" id="KW-0812">Transmembrane</keyword>
<dbReference type="GeneID" id="34223314"/>
<protein>
    <recommendedName>
        <fullName evidence="2">histidine kinase</fullName>
        <ecNumber evidence="2">2.7.13.3</ecNumber>
    </recommendedName>
</protein>
<evidence type="ECO:0000313" key="9">
    <source>
        <dbReference type="Proteomes" id="UP000027980"/>
    </source>
</evidence>
<dbReference type="PANTHER" id="PTHR24421:SF63">
    <property type="entry name" value="SENSOR HISTIDINE KINASE DESK"/>
    <property type="match status" value="1"/>
</dbReference>
<dbReference type="EMBL" id="CP008876">
    <property type="protein sequence ID" value="AIF67481.1"/>
    <property type="molecule type" value="Genomic_DNA"/>
</dbReference>